<proteinExistence type="predicted"/>
<evidence type="ECO:0000313" key="2">
    <source>
        <dbReference type="EMBL" id="MFF0458419.1"/>
    </source>
</evidence>
<evidence type="ECO:0000313" key="3">
    <source>
        <dbReference type="Proteomes" id="UP001601521"/>
    </source>
</evidence>
<name>A0ABW6NTZ1_9NOCA</name>
<evidence type="ECO:0000256" key="1">
    <source>
        <dbReference type="SAM" id="MobiDB-lite"/>
    </source>
</evidence>
<dbReference type="RefSeq" id="WP_387255983.1">
    <property type="nucleotide sequence ID" value="NZ_JBIALX010000027.1"/>
</dbReference>
<dbReference type="Proteomes" id="UP001601521">
    <property type="component" value="Unassembled WGS sequence"/>
</dbReference>
<reference evidence="2 3" key="1">
    <citation type="submission" date="2024-10" db="EMBL/GenBank/DDBJ databases">
        <title>The Natural Products Discovery Center: Release of the First 8490 Sequenced Strains for Exploring Actinobacteria Biosynthetic Diversity.</title>
        <authorList>
            <person name="Kalkreuter E."/>
            <person name="Kautsar S.A."/>
            <person name="Yang D."/>
            <person name="Bader C.D."/>
            <person name="Teijaro C.N."/>
            <person name="Fluegel L."/>
            <person name="Davis C.M."/>
            <person name="Simpson J.R."/>
            <person name="Lauterbach L."/>
            <person name="Steele A.D."/>
            <person name="Gui C."/>
            <person name="Meng S."/>
            <person name="Li G."/>
            <person name="Viehrig K."/>
            <person name="Ye F."/>
            <person name="Su P."/>
            <person name="Kiefer A.F."/>
            <person name="Nichols A."/>
            <person name="Cepeda A.J."/>
            <person name="Yan W."/>
            <person name="Fan B."/>
            <person name="Jiang Y."/>
            <person name="Adhikari A."/>
            <person name="Zheng C.-J."/>
            <person name="Schuster L."/>
            <person name="Cowan T.M."/>
            <person name="Smanski M.J."/>
            <person name="Chevrette M.G."/>
            <person name="De Carvalho L.P.S."/>
            <person name="Shen B."/>
        </authorList>
    </citation>
    <scope>NUCLEOTIDE SEQUENCE [LARGE SCALE GENOMIC DNA]</scope>
    <source>
        <strain evidence="2 3">NPDC004550</strain>
    </source>
</reference>
<organism evidence="2 3">
    <name type="scientific">Nocardia africana</name>
    <dbReference type="NCBI Taxonomy" id="134964"/>
    <lineage>
        <taxon>Bacteria</taxon>
        <taxon>Bacillati</taxon>
        <taxon>Actinomycetota</taxon>
        <taxon>Actinomycetes</taxon>
        <taxon>Mycobacteriales</taxon>
        <taxon>Nocardiaceae</taxon>
        <taxon>Nocardia</taxon>
    </lineage>
</organism>
<feature type="compositionally biased region" description="Basic residues" evidence="1">
    <location>
        <begin position="1"/>
        <end position="11"/>
    </location>
</feature>
<comment type="caution">
    <text evidence="2">The sequence shown here is derived from an EMBL/GenBank/DDBJ whole genome shotgun (WGS) entry which is preliminary data.</text>
</comment>
<dbReference type="EMBL" id="JBIALX010000027">
    <property type="protein sequence ID" value="MFF0458419.1"/>
    <property type="molecule type" value="Genomic_DNA"/>
</dbReference>
<sequence>MTPNNPHRRREARSVRGRSIPPSSKRRNTATTGAAGNDRVTPEQRLAGRASAGPHLLAWVAATRQTFTICRPDGHTVAHDRFHRDLIIDSDDAATEAAALQAIWLAAHGKDLWGDDVATLRIVTSRFVADPDALHRAAFASGLVLDLLVDATTNPATSHQLGVWVDWRRADLTCLIQHPRNPQ</sequence>
<keyword evidence="3" id="KW-1185">Reference proteome</keyword>
<accession>A0ABW6NTZ1</accession>
<gene>
    <name evidence="2" type="ORF">ACFYTH_34140</name>
</gene>
<feature type="region of interest" description="Disordered" evidence="1">
    <location>
        <begin position="1"/>
        <end position="42"/>
    </location>
</feature>
<protein>
    <submittedName>
        <fullName evidence="2">Uncharacterized protein</fullName>
    </submittedName>
</protein>